<evidence type="ECO:0000313" key="3">
    <source>
        <dbReference type="Proteomes" id="UP000196581"/>
    </source>
</evidence>
<dbReference type="InterPro" id="IPR001584">
    <property type="entry name" value="Integrase_cat-core"/>
</dbReference>
<dbReference type="Pfam" id="PF00665">
    <property type="entry name" value="rve"/>
    <property type="match status" value="1"/>
</dbReference>
<dbReference type="Gene3D" id="3.30.420.10">
    <property type="entry name" value="Ribonuclease H-like superfamily/Ribonuclease H"/>
    <property type="match status" value="1"/>
</dbReference>
<evidence type="ECO:0000313" key="2">
    <source>
        <dbReference type="EMBL" id="SLN00941.1"/>
    </source>
</evidence>
<gene>
    <name evidence="2" type="ORF">FM105_13835</name>
</gene>
<dbReference type="PANTHER" id="PTHR46889">
    <property type="entry name" value="TRANSPOSASE INSF FOR INSERTION SEQUENCE IS3B-RELATED"/>
    <property type="match status" value="1"/>
</dbReference>
<dbReference type="InterPro" id="IPR048020">
    <property type="entry name" value="Transpos_IS3"/>
</dbReference>
<dbReference type="InterPro" id="IPR036397">
    <property type="entry name" value="RNaseH_sf"/>
</dbReference>
<accession>A0A1X6XNT9</accession>
<keyword evidence="3" id="KW-1185">Reference proteome</keyword>
<dbReference type="InterPro" id="IPR012337">
    <property type="entry name" value="RNaseH-like_sf"/>
</dbReference>
<dbReference type="GO" id="GO:0015074">
    <property type="term" value="P:DNA integration"/>
    <property type="evidence" value="ECO:0007669"/>
    <property type="project" value="InterPro"/>
</dbReference>
<reference evidence="3" key="1">
    <citation type="submission" date="2017-02" db="EMBL/GenBank/DDBJ databases">
        <authorList>
            <person name="Dridi B."/>
        </authorList>
    </citation>
    <scope>NUCLEOTIDE SEQUENCE [LARGE SCALE GENOMIC DNA]</scope>
    <source>
        <strain evidence="3">B Co 03.10</strain>
    </source>
</reference>
<evidence type="ECO:0000259" key="1">
    <source>
        <dbReference type="PROSITE" id="PS50994"/>
    </source>
</evidence>
<feature type="domain" description="Integrase catalytic" evidence="1">
    <location>
        <begin position="89"/>
        <end position="190"/>
    </location>
</feature>
<dbReference type="PROSITE" id="PS50994">
    <property type="entry name" value="INTEGRASE"/>
    <property type="match status" value="1"/>
</dbReference>
<proteinExistence type="predicted"/>
<dbReference type="GO" id="GO:0003676">
    <property type="term" value="F:nucleic acid binding"/>
    <property type="evidence" value="ECO:0007669"/>
    <property type="project" value="InterPro"/>
</dbReference>
<organism evidence="2 3">
    <name type="scientific">Brevibacterium yomogidense</name>
    <dbReference type="NCBI Taxonomy" id="946573"/>
    <lineage>
        <taxon>Bacteria</taxon>
        <taxon>Bacillati</taxon>
        <taxon>Actinomycetota</taxon>
        <taxon>Actinomycetes</taxon>
        <taxon>Micrococcales</taxon>
        <taxon>Brevibacteriaceae</taxon>
        <taxon>Brevibacterium</taxon>
    </lineage>
</organism>
<dbReference type="EMBL" id="FWFF01000020">
    <property type="protein sequence ID" value="SLN00941.1"/>
    <property type="molecule type" value="Genomic_DNA"/>
</dbReference>
<name>A0A1X6XNT9_9MICO</name>
<protein>
    <submittedName>
        <fullName evidence="2">Mobile element protein</fullName>
    </submittedName>
</protein>
<dbReference type="Proteomes" id="UP000196581">
    <property type="component" value="Unassembled WGS sequence"/>
</dbReference>
<dbReference type="NCBIfam" id="NF033516">
    <property type="entry name" value="transpos_IS3"/>
    <property type="match status" value="1"/>
</dbReference>
<dbReference type="SUPFAM" id="SSF53098">
    <property type="entry name" value="Ribonuclease H-like"/>
    <property type="match status" value="1"/>
</dbReference>
<dbReference type="AlphaFoldDB" id="A0A1X6XNT9"/>
<dbReference type="InterPro" id="IPR050900">
    <property type="entry name" value="Transposase_IS3/IS150/IS904"/>
</dbReference>
<dbReference type="PANTHER" id="PTHR46889:SF4">
    <property type="entry name" value="TRANSPOSASE INSO FOR INSERTION SEQUENCE ELEMENT IS911B-RELATED"/>
    <property type="match status" value="1"/>
</dbReference>
<sequence>MAVTCRVLGSKQAFYAWYAHPVSDRDWDEAHLLNAAYDIHADDLEFGHRFIADELQVAGHRASQRRVWRLCSQQRLFSQTVRKARKNGKKPGPPVCDDRVERDFTAEGVNELWLTDITEHRTREGKIYLCAVKDVYSNRIVGYALDSRMKSRLAVAALNDAVARRGGVSRVAGCVVHSDRGSQFRSRRFQLAFFANLQNNVLDRRTWGTRDELRATIIHWIERTYHRRRRKRRLGKLTPVEYETVNHDAVALAA</sequence>